<dbReference type="AlphaFoldDB" id="A0AAV0S617"/>
<dbReference type="Proteomes" id="UP001154282">
    <property type="component" value="Unassembled WGS sequence"/>
</dbReference>
<name>A0AAV0S617_9ROSI</name>
<accession>A0AAV0S617</accession>
<dbReference type="EMBL" id="CAMGYJ010000011">
    <property type="protein sequence ID" value="CAI0627347.1"/>
    <property type="molecule type" value="Genomic_DNA"/>
</dbReference>
<feature type="signal peptide" evidence="1">
    <location>
        <begin position="1"/>
        <end position="28"/>
    </location>
</feature>
<reference evidence="2" key="1">
    <citation type="submission" date="2022-08" db="EMBL/GenBank/DDBJ databases">
        <authorList>
            <person name="Gutierrez-Valencia J."/>
        </authorList>
    </citation>
    <scope>NUCLEOTIDE SEQUENCE</scope>
</reference>
<organism evidence="2 3">
    <name type="scientific">Linum tenue</name>
    <dbReference type="NCBI Taxonomy" id="586396"/>
    <lineage>
        <taxon>Eukaryota</taxon>
        <taxon>Viridiplantae</taxon>
        <taxon>Streptophyta</taxon>
        <taxon>Embryophyta</taxon>
        <taxon>Tracheophyta</taxon>
        <taxon>Spermatophyta</taxon>
        <taxon>Magnoliopsida</taxon>
        <taxon>eudicotyledons</taxon>
        <taxon>Gunneridae</taxon>
        <taxon>Pentapetalae</taxon>
        <taxon>rosids</taxon>
        <taxon>fabids</taxon>
        <taxon>Malpighiales</taxon>
        <taxon>Linaceae</taxon>
        <taxon>Linum</taxon>
    </lineage>
</organism>
<protein>
    <submittedName>
        <fullName evidence="2">Uncharacterized protein</fullName>
    </submittedName>
</protein>
<feature type="chain" id="PRO_5043527404" evidence="1">
    <location>
        <begin position="29"/>
        <end position="81"/>
    </location>
</feature>
<proteinExistence type="predicted"/>
<keyword evidence="1" id="KW-0732">Signal</keyword>
<sequence>MEKTVNKFVLFFALLFFTAGMELRVAEGRGPIVSFKCNEAVECSEWCRAAECHVCTCLNHKCICRAADALHHIINPPSPTH</sequence>
<evidence type="ECO:0000313" key="3">
    <source>
        <dbReference type="Proteomes" id="UP001154282"/>
    </source>
</evidence>
<evidence type="ECO:0000313" key="2">
    <source>
        <dbReference type="EMBL" id="CAI0627347.1"/>
    </source>
</evidence>
<gene>
    <name evidence="2" type="ORF">LITE_LOCUS51242</name>
</gene>
<comment type="caution">
    <text evidence="2">The sequence shown here is derived from an EMBL/GenBank/DDBJ whole genome shotgun (WGS) entry which is preliminary data.</text>
</comment>
<keyword evidence="3" id="KW-1185">Reference proteome</keyword>
<evidence type="ECO:0000256" key="1">
    <source>
        <dbReference type="SAM" id="SignalP"/>
    </source>
</evidence>